<dbReference type="NCBIfam" id="TIGR01494">
    <property type="entry name" value="ATPase_P-type"/>
    <property type="match status" value="2"/>
</dbReference>
<feature type="binding site" evidence="18">
    <location>
        <position position="370"/>
    </location>
    <ligand>
        <name>Mg(2+)</name>
        <dbReference type="ChEBI" id="CHEBI:18420"/>
    </ligand>
</feature>
<feature type="domain" description="P-type ATPase C-terminal" evidence="22">
    <location>
        <begin position="801"/>
        <end position="1028"/>
    </location>
</feature>
<dbReference type="SFLD" id="SFLDF00027">
    <property type="entry name" value="p-type_atpase"/>
    <property type="match status" value="1"/>
</dbReference>
<dbReference type="OMA" id="IAITTWH"/>
<feature type="binding site" evidence="17">
    <location>
        <position position="748"/>
    </location>
    <ligand>
        <name>ATP</name>
        <dbReference type="ChEBI" id="CHEBI:30616"/>
    </ligand>
</feature>
<keyword evidence="12" id="KW-0445">Lipid transport</keyword>
<feature type="binding site" evidence="18">
    <location>
        <position position="372"/>
    </location>
    <ligand>
        <name>Mg(2+)</name>
        <dbReference type="ChEBI" id="CHEBI:18420"/>
    </ligand>
</feature>
<dbReference type="SUPFAM" id="SSF81660">
    <property type="entry name" value="Metal cation-transporting ATPase, ATP-binding domain N"/>
    <property type="match status" value="1"/>
</dbReference>
<evidence type="ECO:0000256" key="17">
    <source>
        <dbReference type="PIRSR" id="PIRSR606539-2"/>
    </source>
</evidence>
<dbReference type="PANTHER" id="PTHR24092:SF5">
    <property type="entry name" value="PHOSPHOLIPID-TRANSPORTING ATPASE"/>
    <property type="match status" value="1"/>
</dbReference>
<feature type="binding site" evidence="17">
    <location>
        <position position="538"/>
    </location>
    <ligand>
        <name>ATP</name>
        <dbReference type="ChEBI" id="CHEBI:30616"/>
    </ligand>
</feature>
<evidence type="ECO:0000256" key="16">
    <source>
        <dbReference type="PIRSR" id="PIRSR606539-1"/>
    </source>
</evidence>
<evidence type="ECO:0000259" key="21">
    <source>
        <dbReference type="Pfam" id="PF16209"/>
    </source>
</evidence>
<feature type="transmembrane region" description="Helical" evidence="19">
    <location>
        <begin position="312"/>
        <end position="330"/>
    </location>
</feature>
<evidence type="ECO:0000313" key="23">
    <source>
        <dbReference type="EMBL" id="EPZ34418.1"/>
    </source>
</evidence>
<evidence type="ECO:0000256" key="19">
    <source>
        <dbReference type="RuleBase" id="RU362033"/>
    </source>
</evidence>
<feature type="binding site" evidence="18">
    <location>
        <position position="774"/>
    </location>
    <ligand>
        <name>Mg(2+)</name>
        <dbReference type="ChEBI" id="CHEBI:18420"/>
    </ligand>
</feature>
<dbReference type="SUPFAM" id="SSF81665">
    <property type="entry name" value="Calcium ATPase, transmembrane domain M"/>
    <property type="match status" value="1"/>
</dbReference>
<dbReference type="GO" id="GO:0140326">
    <property type="term" value="F:ATPase-coupled intramembrane lipid transporter activity"/>
    <property type="evidence" value="ECO:0007669"/>
    <property type="project" value="UniProtKB-EC"/>
</dbReference>
<evidence type="ECO:0000256" key="4">
    <source>
        <dbReference type="ARBA" id="ARBA00022448"/>
    </source>
</evidence>
<feature type="binding site" evidence="17">
    <location>
        <position position="371"/>
    </location>
    <ligand>
        <name>ATP</name>
        <dbReference type="ChEBI" id="CHEBI:30616"/>
    </ligand>
</feature>
<reference evidence="23 24" key="1">
    <citation type="journal article" date="2013" name="Curr. Biol.">
        <title>Shared signatures of parasitism and phylogenomics unite Cryptomycota and microsporidia.</title>
        <authorList>
            <person name="James T.Y."/>
            <person name="Pelin A."/>
            <person name="Bonen L."/>
            <person name="Ahrendt S."/>
            <person name="Sain D."/>
            <person name="Corradi N."/>
            <person name="Stajich J.E."/>
        </authorList>
    </citation>
    <scope>NUCLEOTIDE SEQUENCE [LARGE SCALE GENOMIC DNA]</scope>
    <source>
        <strain evidence="23 24">CSF55</strain>
    </source>
</reference>
<evidence type="ECO:0000256" key="10">
    <source>
        <dbReference type="ARBA" id="ARBA00022967"/>
    </source>
</evidence>
<accession>A0A075AVR4</accession>
<dbReference type="Gene3D" id="3.40.50.1000">
    <property type="entry name" value="HAD superfamily/HAD-like"/>
    <property type="match status" value="1"/>
</dbReference>
<dbReference type="EC" id="7.6.2.1" evidence="19"/>
<dbReference type="FunFam" id="3.40.1110.10:FF:000067">
    <property type="entry name" value="Phospholipid-transporting ATPase"/>
    <property type="match status" value="1"/>
</dbReference>
<keyword evidence="4" id="KW-0813">Transport</keyword>
<dbReference type="OrthoDB" id="377733at2759"/>
<dbReference type="GO" id="GO:0010008">
    <property type="term" value="C:endosome membrane"/>
    <property type="evidence" value="ECO:0007669"/>
    <property type="project" value="UniProtKB-SubCell"/>
</dbReference>
<feature type="transmembrane region" description="Helical" evidence="19">
    <location>
        <begin position="47"/>
        <end position="69"/>
    </location>
</feature>
<organism evidence="23 24">
    <name type="scientific">Rozella allomycis (strain CSF55)</name>
    <dbReference type="NCBI Taxonomy" id="988480"/>
    <lineage>
        <taxon>Eukaryota</taxon>
        <taxon>Fungi</taxon>
        <taxon>Fungi incertae sedis</taxon>
        <taxon>Cryptomycota</taxon>
        <taxon>Cryptomycota incertae sedis</taxon>
        <taxon>Rozella</taxon>
    </lineage>
</organism>
<feature type="binding site" evidence="17">
    <location>
        <position position="370"/>
    </location>
    <ligand>
        <name>ATP</name>
        <dbReference type="ChEBI" id="CHEBI:30616"/>
    </ligand>
</feature>
<keyword evidence="13 19" id="KW-0472">Membrane</keyword>
<dbReference type="InterPro" id="IPR023298">
    <property type="entry name" value="ATPase_P-typ_TM_dom_sf"/>
</dbReference>
<dbReference type="Pfam" id="PF16209">
    <property type="entry name" value="PhoLip_ATPase_N"/>
    <property type="match status" value="1"/>
</dbReference>
<evidence type="ECO:0000259" key="20">
    <source>
        <dbReference type="Pfam" id="PF00122"/>
    </source>
</evidence>
<feature type="transmembrane region" description="Helical" evidence="19">
    <location>
        <begin position="406"/>
        <end position="423"/>
    </location>
</feature>
<dbReference type="SUPFAM" id="SSF56784">
    <property type="entry name" value="HAD-like"/>
    <property type="match status" value="1"/>
</dbReference>
<dbReference type="InterPro" id="IPR023214">
    <property type="entry name" value="HAD_sf"/>
</dbReference>
<keyword evidence="10 19" id="KW-1278">Translocase</keyword>
<comment type="catalytic activity">
    <reaction evidence="15">
        <text>a 1,2-diacyl-sn-glycero-3-phosphoethanolamine(out) + ATP + H2O = a 1,2-diacyl-sn-glycero-3-phosphoethanolamine(in) + ADP + phosphate + H(+)</text>
        <dbReference type="Rhea" id="RHEA:66132"/>
        <dbReference type="ChEBI" id="CHEBI:15377"/>
        <dbReference type="ChEBI" id="CHEBI:15378"/>
        <dbReference type="ChEBI" id="CHEBI:30616"/>
        <dbReference type="ChEBI" id="CHEBI:43474"/>
        <dbReference type="ChEBI" id="CHEBI:64612"/>
        <dbReference type="ChEBI" id="CHEBI:456216"/>
    </reaction>
    <physiologicalReaction direction="left-to-right" evidence="15">
        <dbReference type="Rhea" id="RHEA:66133"/>
    </physiologicalReaction>
</comment>
<feature type="binding site" evidence="17">
    <location>
        <position position="657"/>
    </location>
    <ligand>
        <name>ATP</name>
        <dbReference type="ChEBI" id="CHEBI:30616"/>
    </ligand>
</feature>
<keyword evidence="9 18" id="KW-0460">Magnesium</keyword>
<dbReference type="SFLD" id="SFLDS00003">
    <property type="entry name" value="Haloacid_Dehalogenase"/>
    <property type="match status" value="1"/>
</dbReference>
<feature type="binding site" evidence="17">
    <location>
        <position position="778"/>
    </location>
    <ligand>
        <name>ATP</name>
        <dbReference type="ChEBI" id="CHEBI:30616"/>
    </ligand>
</feature>
<dbReference type="STRING" id="988480.A0A075AVR4"/>
<dbReference type="PRINTS" id="PR00119">
    <property type="entry name" value="CATATPASE"/>
</dbReference>
<dbReference type="EMBL" id="KE560959">
    <property type="protein sequence ID" value="EPZ34418.1"/>
    <property type="molecule type" value="Genomic_DNA"/>
</dbReference>
<evidence type="ECO:0000256" key="2">
    <source>
        <dbReference type="ARBA" id="ARBA00004337"/>
    </source>
</evidence>
<dbReference type="GO" id="GO:0016887">
    <property type="term" value="F:ATP hydrolysis activity"/>
    <property type="evidence" value="ECO:0007669"/>
    <property type="project" value="InterPro"/>
</dbReference>
<feature type="transmembrane region" description="Helical" evidence="19">
    <location>
        <begin position="282"/>
        <end position="300"/>
    </location>
</feature>
<dbReference type="InterPro" id="IPR036412">
    <property type="entry name" value="HAD-like_sf"/>
</dbReference>
<keyword evidence="6 18" id="KW-0479">Metal-binding</keyword>
<feature type="binding site" evidence="17">
    <location>
        <position position="514"/>
    </location>
    <ligand>
        <name>ATP</name>
        <dbReference type="ChEBI" id="CHEBI:30616"/>
    </ligand>
</feature>
<proteinExistence type="inferred from homology"/>
<keyword evidence="11 19" id="KW-1133">Transmembrane helix</keyword>
<dbReference type="FunFam" id="3.40.50.1000:FF:000009">
    <property type="entry name" value="Phospholipid-transporting ATPase"/>
    <property type="match status" value="1"/>
</dbReference>
<protein>
    <recommendedName>
        <fullName evidence="19">Phospholipid-transporting ATPase</fullName>
        <ecNumber evidence="19">7.6.2.1</ecNumber>
    </recommendedName>
</protein>
<feature type="transmembrane region" description="Helical" evidence="19">
    <location>
        <begin position="81"/>
        <end position="101"/>
    </location>
</feature>
<dbReference type="GO" id="GO:0006890">
    <property type="term" value="P:retrograde vesicle-mediated transport, Golgi to endoplasmic reticulum"/>
    <property type="evidence" value="ECO:0007669"/>
    <property type="project" value="TreeGrafter"/>
</dbReference>
<dbReference type="AlphaFoldDB" id="A0A075AVR4"/>
<dbReference type="Gene3D" id="2.70.150.10">
    <property type="entry name" value="Calcium-transporting ATPase, cytoplasmic transduction domain A"/>
    <property type="match status" value="1"/>
</dbReference>
<dbReference type="Pfam" id="PF16212">
    <property type="entry name" value="PhoLip_ATPase_C"/>
    <property type="match status" value="1"/>
</dbReference>
<feature type="domain" description="P-type ATPase A" evidence="20">
    <location>
        <begin position="124"/>
        <end position="258"/>
    </location>
</feature>
<dbReference type="NCBIfam" id="TIGR01652">
    <property type="entry name" value="ATPase-Plipid"/>
    <property type="match status" value="1"/>
</dbReference>
<name>A0A075AVR4_ROZAC</name>
<evidence type="ECO:0000256" key="8">
    <source>
        <dbReference type="ARBA" id="ARBA00022840"/>
    </source>
</evidence>
<dbReference type="InterPro" id="IPR059000">
    <property type="entry name" value="ATPase_P-type_domA"/>
</dbReference>
<feature type="binding site" evidence="17">
    <location>
        <position position="777"/>
    </location>
    <ligand>
        <name>ATP</name>
        <dbReference type="ChEBI" id="CHEBI:30616"/>
    </ligand>
</feature>
<dbReference type="GO" id="GO:0005886">
    <property type="term" value="C:plasma membrane"/>
    <property type="evidence" value="ECO:0007669"/>
    <property type="project" value="TreeGrafter"/>
</dbReference>
<evidence type="ECO:0000256" key="9">
    <source>
        <dbReference type="ARBA" id="ARBA00022842"/>
    </source>
</evidence>
<dbReference type="Proteomes" id="UP000030755">
    <property type="component" value="Unassembled WGS sequence"/>
</dbReference>
<comment type="subcellular location">
    <subcellularLocation>
        <location evidence="2">Endosome membrane</location>
        <topology evidence="2">Multi-pass membrane protein</topology>
    </subcellularLocation>
    <subcellularLocation>
        <location evidence="19">Membrane</location>
        <topology evidence="19">Multi-pass membrane protein</topology>
    </subcellularLocation>
</comment>
<evidence type="ECO:0000313" key="24">
    <source>
        <dbReference type="Proteomes" id="UP000030755"/>
    </source>
</evidence>
<feature type="binding site" evidence="17">
    <location>
        <position position="576"/>
    </location>
    <ligand>
        <name>ATP</name>
        <dbReference type="ChEBI" id="CHEBI:30616"/>
    </ligand>
</feature>
<keyword evidence="24" id="KW-1185">Reference proteome</keyword>
<feature type="transmembrane region" description="Helical" evidence="19">
    <location>
        <begin position="993"/>
        <end position="1019"/>
    </location>
</feature>
<dbReference type="InterPro" id="IPR018303">
    <property type="entry name" value="ATPase_P-typ_P_site"/>
</dbReference>
<evidence type="ECO:0000256" key="12">
    <source>
        <dbReference type="ARBA" id="ARBA00023055"/>
    </source>
</evidence>
<keyword evidence="5 19" id="KW-0812">Transmembrane</keyword>
<evidence type="ECO:0000259" key="22">
    <source>
        <dbReference type="Pfam" id="PF16212"/>
    </source>
</evidence>
<dbReference type="InterPro" id="IPR032630">
    <property type="entry name" value="P_typ_ATPase_c"/>
</dbReference>
<dbReference type="Pfam" id="PF13246">
    <property type="entry name" value="Cation_ATPase"/>
    <property type="match status" value="1"/>
</dbReference>
<dbReference type="PROSITE" id="PS00154">
    <property type="entry name" value="ATPASE_E1_E2"/>
    <property type="match status" value="1"/>
</dbReference>
<dbReference type="InterPro" id="IPR044492">
    <property type="entry name" value="P_typ_ATPase_HD_dom"/>
</dbReference>
<evidence type="ECO:0000256" key="15">
    <source>
        <dbReference type="ARBA" id="ARBA00049128"/>
    </source>
</evidence>
<comment type="catalytic activity">
    <reaction evidence="14 19">
        <text>ATP + H2O + phospholipidSide 1 = ADP + phosphate + phospholipidSide 2.</text>
        <dbReference type="EC" id="7.6.2.1"/>
    </reaction>
</comment>
<feature type="binding site" evidence="17">
    <location>
        <position position="372"/>
    </location>
    <ligand>
        <name>ATP</name>
        <dbReference type="ChEBI" id="CHEBI:30616"/>
    </ligand>
</feature>
<dbReference type="InterPro" id="IPR001757">
    <property type="entry name" value="P_typ_ATPase"/>
</dbReference>
<comment type="similarity">
    <text evidence="3 19">Belongs to the cation transport ATPase (P-type) (TC 3.A.3) family. Type IV subfamily.</text>
</comment>
<evidence type="ECO:0000256" key="5">
    <source>
        <dbReference type="ARBA" id="ARBA00022692"/>
    </source>
</evidence>
<evidence type="ECO:0000256" key="3">
    <source>
        <dbReference type="ARBA" id="ARBA00008109"/>
    </source>
</evidence>
<dbReference type="InterPro" id="IPR032631">
    <property type="entry name" value="P-type_ATPase_N"/>
</dbReference>
<dbReference type="GO" id="GO:0005802">
    <property type="term" value="C:trans-Golgi network"/>
    <property type="evidence" value="ECO:0007669"/>
    <property type="project" value="TreeGrafter"/>
</dbReference>
<dbReference type="GO" id="GO:0045332">
    <property type="term" value="P:phospholipid translocation"/>
    <property type="evidence" value="ECO:0007669"/>
    <property type="project" value="TreeGrafter"/>
</dbReference>
<sequence>MGLDTSLDNFLNAKRKKNLEKGHSRSVTFDKFSPNIIRNQKYTIFNFMFLILFEQFRFFLNTYFLLIALSQLIPMLKMGYLVTYFGPLGFVLTITICKEAFDDYQRYKIDKENNSQKYEKLTLNGTVTIPSSEIKVGDLILVHRNQRVPADMILMRTTEKSGTCFIRTDQLDGETDWKLRIAVPTFQRLGDNRDIYSYDASVYAEKPHKNIYSFVGTISYERNGMTETEPLNAENMIWANTVVASGVACGCVVYTGQDMRAIMNTNRPSTKRGKIDLELNNLSKFLCIFSLFISFILVALKGFVSSWLIDTFRFLILFSYIIPISLRVTLDIVRLYYSKCIEKDLDILGTKVRSGNLPEELGRIEYLLTDKTGTLTKNEMELKKLHMGTISFGNESINEVANHLDSAYFFILCNLVFLVLVANKGDNRMRHKKRDISTRTKDLVQALALCHNVTPIIEDGILSSYQASSPDEIAIVNWTQKVGLTLCYRDIHSIHIRLSNNQILEYEVLYIFPFTSESKRMGIIVRERLTGDIYFYQKGADSVMTKIVQYNDWYSLNSFVFRLDEECGNMAREGLRTLVIARKKLSGEAFEEFEQAYQNARISKQSRNELMQQVVSNMLEFDLELLGLTGVEDRLQDDVRITLELLRNAGIKIWMLTGDKIETATNIAVSTKLVSRSQSFHIVSKSSLNVLFILVNSTFEAQEAIDSLRQRLDHCLVIDGQSLQFFIDHFSDVFMEYSTRMTAVVCCRCSPTQKAAIAKLIIKHTNKRVCCIGDGGNDVSMIQAGHVGVGIEGKEGRQASLAADFSVQQFSVLTKLLLWHGRNSYKRSSKVSQFIIHRGLVISIMQAVFSAIFYFAPIALFRDMLAVGYSTYYTSLPIMSLMLDHDVTQEIALMYPELYKDLTKGRSLTLKTFLIWLLISVFQGGSIMAVTILLFSSQFLHVISISFTALILNELLMVILEIQTWHRAMLISELLSLIFYFTSVLMVKTDINVHFLLSLDCLWKVCAITAISCIPLFLFKYIKRLLAPPSYAKLSQ</sequence>
<dbReference type="Gene3D" id="3.40.1110.10">
    <property type="entry name" value="Calcium-transporting ATPase, cytoplasmic domain N"/>
    <property type="match status" value="1"/>
</dbReference>
<comment type="cofactor">
    <cofactor evidence="1 18">
        <name>Mg(2+)</name>
        <dbReference type="ChEBI" id="CHEBI:18420"/>
    </cofactor>
</comment>
<gene>
    <name evidence="23" type="ORF">O9G_000605</name>
</gene>
<keyword evidence="8 17" id="KW-0067">ATP-binding</keyword>
<evidence type="ECO:0000256" key="14">
    <source>
        <dbReference type="ARBA" id="ARBA00034036"/>
    </source>
</evidence>
<feature type="binding site" evidence="18">
    <location>
        <position position="778"/>
    </location>
    <ligand>
        <name>Mg(2+)</name>
        <dbReference type="ChEBI" id="CHEBI:18420"/>
    </ligand>
</feature>
<evidence type="ECO:0000256" key="18">
    <source>
        <dbReference type="PIRSR" id="PIRSR606539-3"/>
    </source>
</evidence>
<feature type="transmembrane region" description="Helical" evidence="19">
    <location>
        <begin position="913"/>
        <end position="935"/>
    </location>
</feature>
<evidence type="ECO:0000256" key="13">
    <source>
        <dbReference type="ARBA" id="ARBA00023136"/>
    </source>
</evidence>
<dbReference type="Pfam" id="PF00122">
    <property type="entry name" value="E1-E2_ATPase"/>
    <property type="match status" value="1"/>
</dbReference>
<evidence type="ECO:0000256" key="1">
    <source>
        <dbReference type="ARBA" id="ARBA00001946"/>
    </source>
</evidence>
<dbReference type="InterPro" id="IPR023299">
    <property type="entry name" value="ATPase_P-typ_cyto_dom_N"/>
</dbReference>
<feature type="domain" description="P-type ATPase N-terminal" evidence="21">
    <location>
        <begin position="28"/>
        <end position="83"/>
    </location>
</feature>
<feature type="binding site" evidence="17">
    <location>
        <position position="658"/>
    </location>
    <ligand>
        <name>ATP</name>
        <dbReference type="ChEBI" id="CHEBI:30616"/>
    </ligand>
</feature>
<dbReference type="InterPro" id="IPR008250">
    <property type="entry name" value="ATPase_P-typ_transduc_dom_A_sf"/>
</dbReference>
<keyword evidence="7 17" id="KW-0547">Nucleotide-binding</keyword>
<dbReference type="SUPFAM" id="SSF81653">
    <property type="entry name" value="Calcium ATPase, transduction domain A"/>
    <property type="match status" value="1"/>
</dbReference>
<feature type="active site" description="4-aspartylphosphate intermediate" evidence="16">
    <location>
        <position position="370"/>
    </location>
</feature>
<dbReference type="GO" id="GO:0005524">
    <property type="term" value="F:ATP binding"/>
    <property type="evidence" value="ECO:0007669"/>
    <property type="project" value="UniProtKB-UniRule"/>
</dbReference>
<dbReference type="InterPro" id="IPR006539">
    <property type="entry name" value="P-type_ATPase_IV"/>
</dbReference>
<feature type="transmembrane region" description="Helical" evidence="19">
    <location>
        <begin position="967"/>
        <end position="987"/>
    </location>
</feature>
<dbReference type="HOGENOM" id="CLU_000846_3_1_1"/>
<feature type="transmembrane region" description="Helical" evidence="19">
    <location>
        <begin position="941"/>
        <end position="960"/>
    </location>
</feature>
<dbReference type="PANTHER" id="PTHR24092">
    <property type="entry name" value="PROBABLE PHOSPHOLIPID-TRANSPORTING ATPASE"/>
    <property type="match status" value="1"/>
</dbReference>
<evidence type="ECO:0000256" key="6">
    <source>
        <dbReference type="ARBA" id="ARBA00022723"/>
    </source>
</evidence>
<feature type="binding site" evidence="17">
    <location>
        <position position="472"/>
    </location>
    <ligand>
        <name>ATP</name>
        <dbReference type="ChEBI" id="CHEBI:30616"/>
    </ligand>
</feature>
<evidence type="ECO:0000256" key="7">
    <source>
        <dbReference type="ARBA" id="ARBA00022741"/>
    </source>
</evidence>
<dbReference type="GO" id="GO:0000287">
    <property type="term" value="F:magnesium ion binding"/>
    <property type="evidence" value="ECO:0007669"/>
    <property type="project" value="UniProtKB-UniRule"/>
</dbReference>
<dbReference type="GO" id="GO:0006897">
    <property type="term" value="P:endocytosis"/>
    <property type="evidence" value="ECO:0007669"/>
    <property type="project" value="TreeGrafter"/>
</dbReference>
<feature type="binding site" evidence="17">
    <location>
        <position position="754"/>
    </location>
    <ligand>
        <name>ATP</name>
        <dbReference type="ChEBI" id="CHEBI:30616"/>
    </ligand>
</feature>
<feature type="transmembrane region" description="Helical" evidence="19">
    <location>
        <begin position="835"/>
        <end position="860"/>
    </location>
</feature>
<dbReference type="SFLD" id="SFLDG00002">
    <property type="entry name" value="C1.7:_P-type_atpase_like"/>
    <property type="match status" value="1"/>
</dbReference>
<evidence type="ECO:0000256" key="11">
    <source>
        <dbReference type="ARBA" id="ARBA00022989"/>
    </source>
</evidence>
<feature type="binding site" evidence="17">
    <location>
        <position position="659"/>
    </location>
    <ligand>
        <name>ATP</name>
        <dbReference type="ChEBI" id="CHEBI:30616"/>
    </ligand>
</feature>